<comment type="caution">
    <text evidence="2">The sequence shown here is derived from an EMBL/GenBank/DDBJ whole genome shotgun (WGS) entry which is preliminary data.</text>
</comment>
<dbReference type="RefSeq" id="WP_132986469.1">
    <property type="nucleotide sequence ID" value="NZ_BMME01000001.1"/>
</dbReference>
<gene>
    <name evidence="2" type="ORF">GCM10011394_22090</name>
</gene>
<keyword evidence="3" id="KW-1185">Reference proteome</keyword>
<feature type="domain" description="Methyltransferase" evidence="1">
    <location>
        <begin position="63"/>
        <end position="157"/>
    </location>
</feature>
<sequence length="338" mass="34687">MSGSGVPVDPGAGSPAQAAPWTRLWRSGVLHSCSTAMDGNYEGPVRAFWAAQFGRLANGSVMVDIGTGNGALALLAVEAARARGIGFDVHGVDLADITPGDAIEAGAGAFADIRFHPRTSFTALPFADGGVDLLCSQFAFEYAPRDAAAAEALRVIGRRGGVAMVLHSTDSLIARTSAGRLPWFGHVLRDSPLLPAAAAMLEVLAGARTPAARAALAASPGAEAARKAFNDAAAALLARAAEPGAADVVERSTRAISHALRTAGADPDGARGQLASLRQWLDDEEARLLQLRASLLDDEALAGLAGCFRTAGHDVACGELAQRPDAKLGWTLEVAARG</sequence>
<dbReference type="Proteomes" id="UP000599009">
    <property type="component" value="Unassembled WGS sequence"/>
</dbReference>
<evidence type="ECO:0000313" key="3">
    <source>
        <dbReference type="Proteomes" id="UP000599009"/>
    </source>
</evidence>
<accession>A0ABQ2EIF5</accession>
<dbReference type="EMBL" id="BMME01000001">
    <property type="protein sequence ID" value="GGK12455.1"/>
    <property type="molecule type" value="Genomic_DNA"/>
</dbReference>
<evidence type="ECO:0000313" key="2">
    <source>
        <dbReference type="EMBL" id="GGK12455.1"/>
    </source>
</evidence>
<reference evidence="3" key="1">
    <citation type="journal article" date="2019" name="Int. J. Syst. Evol. Microbiol.">
        <title>The Global Catalogue of Microorganisms (GCM) 10K type strain sequencing project: providing services to taxonomists for standard genome sequencing and annotation.</title>
        <authorList>
            <consortium name="The Broad Institute Genomics Platform"/>
            <consortium name="The Broad Institute Genome Sequencing Center for Infectious Disease"/>
            <person name="Wu L."/>
            <person name="Ma J."/>
        </authorList>
    </citation>
    <scope>NUCLEOTIDE SEQUENCE [LARGE SCALE GENOMIC DNA]</scope>
    <source>
        <strain evidence="3">CGMCC 1.8985</strain>
    </source>
</reference>
<evidence type="ECO:0000259" key="1">
    <source>
        <dbReference type="Pfam" id="PF13649"/>
    </source>
</evidence>
<dbReference type="SUPFAM" id="SSF53335">
    <property type="entry name" value="S-adenosyl-L-methionine-dependent methyltransferases"/>
    <property type="match status" value="1"/>
</dbReference>
<dbReference type="Gene3D" id="3.40.50.150">
    <property type="entry name" value="Vaccinia Virus protein VP39"/>
    <property type="match status" value="1"/>
</dbReference>
<dbReference type="Pfam" id="PF13649">
    <property type="entry name" value="Methyltransf_25"/>
    <property type="match status" value="1"/>
</dbReference>
<name>A0ABQ2EIF5_9GAMM</name>
<protein>
    <recommendedName>
        <fullName evidence="1">Methyltransferase domain-containing protein</fullName>
    </recommendedName>
</protein>
<dbReference type="InterPro" id="IPR041698">
    <property type="entry name" value="Methyltransf_25"/>
</dbReference>
<proteinExistence type="predicted"/>
<dbReference type="InterPro" id="IPR029063">
    <property type="entry name" value="SAM-dependent_MTases_sf"/>
</dbReference>
<organism evidence="2 3">
    <name type="scientific">Luteimonas terricola</name>
    <dbReference type="NCBI Taxonomy" id="645597"/>
    <lineage>
        <taxon>Bacteria</taxon>
        <taxon>Pseudomonadati</taxon>
        <taxon>Pseudomonadota</taxon>
        <taxon>Gammaproteobacteria</taxon>
        <taxon>Lysobacterales</taxon>
        <taxon>Lysobacteraceae</taxon>
        <taxon>Luteimonas</taxon>
    </lineage>
</organism>